<evidence type="ECO:0000313" key="3">
    <source>
        <dbReference type="Proteomes" id="UP000610527"/>
    </source>
</evidence>
<keyword evidence="3" id="KW-1185">Reference proteome</keyword>
<dbReference type="Pfam" id="PF00857">
    <property type="entry name" value="Isochorismatase"/>
    <property type="match status" value="1"/>
</dbReference>
<sequence>MTKKALIVVDYSYDFIADDGRLTCGKPGQDIETFILNRLETFQSHDQDIFFMMDLHYENDPYHPETQLFPPHNIEGTSGRDLYGKVKTFYDNFKECENVHYLDKRRYDSFYGTPLDSLLRERNITDIEIVGVCTDICILHTAVSAYNLGYHITIPKDGVASFNENGHVWALGHFVNSLGAEVDVPK</sequence>
<dbReference type="InterPro" id="IPR036380">
    <property type="entry name" value="Isochorismatase-like_sf"/>
</dbReference>
<evidence type="ECO:0000259" key="1">
    <source>
        <dbReference type="Pfam" id="PF00857"/>
    </source>
</evidence>
<dbReference type="EMBL" id="JABVEG010000007">
    <property type="protein sequence ID" value="NUI83154.1"/>
    <property type="molecule type" value="Genomic_DNA"/>
</dbReference>
<proteinExistence type="predicted"/>
<evidence type="ECO:0000313" key="2">
    <source>
        <dbReference type="EMBL" id="NUI83154.1"/>
    </source>
</evidence>
<dbReference type="Gene3D" id="3.40.50.850">
    <property type="entry name" value="Isochorismatase-like"/>
    <property type="match status" value="1"/>
</dbReference>
<dbReference type="GeneID" id="74186799"/>
<dbReference type="CDD" id="cd00431">
    <property type="entry name" value="cysteine_hydrolases"/>
    <property type="match status" value="1"/>
</dbReference>
<accession>A0ABX2LQH2</accession>
<dbReference type="SUPFAM" id="SSF52499">
    <property type="entry name" value="Isochorismatase-like hydrolases"/>
    <property type="match status" value="1"/>
</dbReference>
<gene>
    <name evidence="2" type="ORF">HUN84_10555</name>
</gene>
<keyword evidence="2" id="KW-0378">Hydrolase</keyword>
<dbReference type="InterPro" id="IPR000868">
    <property type="entry name" value="Isochorismatase-like_dom"/>
</dbReference>
<dbReference type="GO" id="GO:0016787">
    <property type="term" value="F:hydrolase activity"/>
    <property type="evidence" value="ECO:0007669"/>
    <property type="project" value="UniProtKB-KW"/>
</dbReference>
<feature type="domain" description="Isochorismatase-like" evidence="1">
    <location>
        <begin position="5"/>
        <end position="177"/>
    </location>
</feature>
<name>A0ABX2LQH2_9STAP</name>
<protein>
    <submittedName>
        <fullName evidence="2">Cysteine hydrolase</fullName>
    </submittedName>
</protein>
<comment type="caution">
    <text evidence="2">The sequence shown here is derived from an EMBL/GenBank/DDBJ whole genome shotgun (WGS) entry which is preliminary data.</text>
</comment>
<reference evidence="2 3" key="1">
    <citation type="submission" date="2020-06" db="EMBL/GenBank/DDBJ databases">
        <title>Staphylococcus borealis sp. nov. -A novel member of the Staphylococcaceae family isolated from skin and blood in humans.</title>
        <authorList>
            <person name="Pain M."/>
            <person name="Wolden R."/>
            <person name="Jaen-Luchoro D."/>
            <person name="Salva-Serra F."/>
            <person name="Iglesias B.P."/>
            <person name="Karlsson R."/>
            <person name="Klingenberg C."/>
            <person name="Cavanagh J.P."/>
        </authorList>
    </citation>
    <scope>NUCLEOTIDE SEQUENCE [LARGE SCALE GENOMIC DNA]</scope>
    <source>
        <strain evidence="2 3">58-22</strain>
    </source>
</reference>
<dbReference type="RefSeq" id="WP_053030397.1">
    <property type="nucleotide sequence ID" value="NZ_CUEE01000007.1"/>
</dbReference>
<dbReference type="Proteomes" id="UP000610527">
    <property type="component" value="Unassembled WGS sequence"/>
</dbReference>
<dbReference type="PANTHER" id="PTHR47044">
    <property type="entry name" value="OS02G0276400 PROTEIN"/>
    <property type="match status" value="1"/>
</dbReference>
<organism evidence="2 3">
    <name type="scientific">Staphylococcus borealis</name>
    <dbReference type="NCBI Taxonomy" id="2742203"/>
    <lineage>
        <taxon>Bacteria</taxon>
        <taxon>Bacillati</taxon>
        <taxon>Bacillota</taxon>
        <taxon>Bacilli</taxon>
        <taxon>Bacillales</taxon>
        <taxon>Staphylococcaceae</taxon>
        <taxon>Staphylococcus</taxon>
    </lineage>
</organism>